<dbReference type="AlphaFoldDB" id="A0A511V156"/>
<evidence type="ECO:0000259" key="3">
    <source>
        <dbReference type="PROSITE" id="PS50206"/>
    </source>
</evidence>
<organism evidence="4 5">
    <name type="scientific">Cerasibacillus quisquiliarum</name>
    <dbReference type="NCBI Taxonomy" id="227865"/>
    <lineage>
        <taxon>Bacteria</taxon>
        <taxon>Bacillati</taxon>
        <taxon>Bacillota</taxon>
        <taxon>Bacilli</taxon>
        <taxon>Bacillales</taxon>
        <taxon>Bacillaceae</taxon>
        <taxon>Cerasibacillus</taxon>
    </lineage>
</organism>
<dbReference type="GO" id="GO:0004792">
    <property type="term" value="F:thiosulfate-cyanide sulfurtransferase activity"/>
    <property type="evidence" value="ECO:0007669"/>
    <property type="project" value="TreeGrafter"/>
</dbReference>
<evidence type="ECO:0000256" key="2">
    <source>
        <dbReference type="ARBA" id="ARBA00022737"/>
    </source>
</evidence>
<dbReference type="Proteomes" id="UP000321491">
    <property type="component" value="Unassembled WGS sequence"/>
</dbReference>
<proteinExistence type="predicted"/>
<dbReference type="InterPro" id="IPR036873">
    <property type="entry name" value="Rhodanese-like_dom_sf"/>
</dbReference>
<sequence>MGGDMTLANLIHVQHLKEKLDKKERLTVIDVRFDLTDETYGYKVYQEGHIPTAIYLDLNKDLSRPVSKHGGKHPLPDLASFVDILGKHGINHHTKIVVYDDGRDMTAARLWWMLQAIGHRKVSILDGGLTAWKEAGLSLETRLPKQKPTVYKAKQTYRHTINIEELKEKLKNKAAILVDSRSKARYLGKIEPLYHKAGHIPGAKNYFWKDVFTDYGQYKSKAMLKQHFKQLPKDTPIIVSCGSGVSACPNIFALKKAGYDQIYLYPGGYSDWISYEDHRVETKEE</sequence>
<feature type="domain" description="Rhodanese" evidence="3">
    <location>
        <begin position="22"/>
        <end position="141"/>
    </location>
</feature>
<keyword evidence="2" id="KW-0677">Repeat</keyword>
<name>A0A511V156_9BACI</name>
<keyword evidence="5" id="KW-1185">Reference proteome</keyword>
<accession>A0A511V156</accession>
<dbReference type="PROSITE" id="PS50206">
    <property type="entry name" value="RHODANESE_3"/>
    <property type="match status" value="2"/>
</dbReference>
<dbReference type="Gene3D" id="3.40.250.10">
    <property type="entry name" value="Rhodanese-like domain"/>
    <property type="match status" value="2"/>
</dbReference>
<dbReference type="EMBL" id="BJXW01000022">
    <property type="protein sequence ID" value="GEN31741.1"/>
    <property type="molecule type" value="Genomic_DNA"/>
</dbReference>
<protein>
    <submittedName>
        <fullName evidence="4">Thiosulfate sulfurtransferase</fullName>
    </submittedName>
</protein>
<dbReference type="InterPro" id="IPR045078">
    <property type="entry name" value="TST/MPST-like"/>
</dbReference>
<dbReference type="SUPFAM" id="SSF52821">
    <property type="entry name" value="Rhodanese/Cell cycle control phosphatase"/>
    <property type="match status" value="2"/>
</dbReference>
<dbReference type="PANTHER" id="PTHR11364">
    <property type="entry name" value="THIOSULFATE SULFERTANSFERASE"/>
    <property type="match status" value="1"/>
</dbReference>
<dbReference type="Pfam" id="PF00581">
    <property type="entry name" value="Rhodanese"/>
    <property type="match status" value="2"/>
</dbReference>
<dbReference type="InterPro" id="IPR001763">
    <property type="entry name" value="Rhodanese-like_dom"/>
</dbReference>
<gene>
    <name evidence="4" type="ORF">CQU01_19790</name>
</gene>
<evidence type="ECO:0000313" key="4">
    <source>
        <dbReference type="EMBL" id="GEN31741.1"/>
    </source>
</evidence>
<dbReference type="PANTHER" id="PTHR11364:SF27">
    <property type="entry name" value="SULFURTRANSFERASE"/>
    <property type="match status" value="1"/>
</dbReference>
<dbReference type="SMART" id="SM00450">
    <property type="entry name" value="RHOD"/>
    <property type="match status" value="2"/>
</dbReference>
<dbReference type="CDD" id="cd01449">
    <property type="entry name" value="TST_Repeat_2"/>
    <property type="match status" value="1"/>
</dbReference>
<feature type="domain" description="Rhodanese" evidence="3">
    <location>
        <begin position="171"/>
        <end position="281"/>
    </location>
</feature>
<keyword evidence="1 4" id="KW-0808">Transferase</keyword>
<evidence type="ECO:0000313" key="5">
    <source>
        <dbReference type="Proteomes" id="UP000321491"/>
    </source>
</evidence>
<dbReference type="CDD" id="cd01448">
    <property type="entry name" value="TST_Repeat_1"/>
    <property type="match status" value="1"/>
</dbReference>
<comment type="caution">
    <text evidence="4">The sequence shown here is derived from an EMBL/GenBank/DDBJ whole genome shotgun (WGS) entry which is preliminary data.</text>
</comment>
<dbReference type="FunFam" id="3.40.250.10:FF:000035">
    <property type="entry name" value="Thiosulfate sulfurtransferase"/>
    <property type="match status" value="1"/>
</dbReference>
<reference evidence="4 5" key="1">
    <citation type="submission" date="2019-07" db="EMBL/GenBank/DDBJ databases">
        <title>Whole genome shotgun sequence of Cerasibacillus quisquiliarum NBRC 102429.</title>
        <authorList>
            <person name="Hosoyama A."/>
            <person name="Uohara A."/>
            <person name="Ohji S."/>
            <person name="Ichikawa N."/>
        </authorList>
    </citation>
    <scope>NUCLEOTIDE SEQUENCE [LARGE SCALE GENOMIC DNA]</scope>
    <source>
        <strain evidence="4 5">NBRC 102429</strain>
    </source>
</reference>
<evidence type="ECO:0000256" key="1">
    <source>
        <dbReference type="ARBA" id="ARBA00022679"/>
    </source>
</evidence>